<gene>
    <name evidence="2" type="ORF">EB812_08735</name>
</gene>
<dbReference type="Pfam" id="PF08241">
    <property type="entry name" value="Methyltransf_11"/>
    <property type="match status" value="1"/>
</dbReference>
<dbReference type="GO" id="GO:0008757">
    <property type="term" value="F:S-adenosylmethionine-dependent methyltransferase activity"/>
    <property type="evidence" value="ECO:0007669"/>
    <property type="project" value="InterPro"/>
</dbReference>
<reference evidence="2 3" key="1">
    <citation type="submission" date="2018-12" db="EMBL/GenBank/DDBJ databases">
        <title>First genome draft of Desulfovibrio legallis sp. nov.</title>
        <authorList>
            <person name="Ben Dhia O."/>
            <person name="Najjari A."/>
            <person name="Ferjani R."/>
            <person name="Fhoula I."/>
            <person name="Fardeau M.-L."/>
            <person name="Boudabbous A."/>
            <person name="Ouzari H.I."/>
        </authorList>
    </citation>
    <scope>NUCLEOTIDE SEQUENCE [LARGE SCALE GENOMIC DNA]</scope>
    <source>
        <strain evidence="2 3">H1T</strain>
    </source>
</reference>
<dbReference type="AlphaFoldDB" id="A0A6H3F7W1"/>
<comment type="caution">
    <text evidence="2">The sequence shown here is derived from an EMBL/GenBank/DDBJ whole genome shotgun (WGS) entry which is preliminary data.</text>
</comment>
<dbReference type="EMBL" id="SIXC01000010">
    <property type="protein sequence ID" value="TBH79078.1"/>
    <property type="molecule type" value="Genomic_DNA"/>
</dbReference>
<dbReference type="SUPFAM" id="SSF53335">
    <property type="entry name" value="S-adenosyl-L-methionine-dependent methyltransferases"/>
    <property type="match status" value="1"/>
</dbReference>
<proteinExistence type="predicted"/>
<dbReference type="Proteomes" id="UP000292919">
    <property type="component" value="Unassembled WGS sequence"/>
</dbReference>
<evidence type="ECO:0000259" key="1">
    <source>
        <dbReference type="Pfam" id="PF08241"/>
    </source>
</evidence>
<dbReference type="Gene3D" id="3.40.50.150">
    <property type="entry name" value="Vaccinia Virus protein VP39"/>
    <property type="match status" value="1"/>
</dbReference>
<name>A0A6H3F7W1_9BACT</name>
<keyword evidence="2" id="KW-0808">Transferase</keyword>
<dbReference type="GO" id="GO:0032259">
    <property type="term" value="P:methylation"/>
    <property type="evidence" value="ECO:0007669"/>
    <property type="project" value="UniProtKB-KW"/>
</dbReference>
<dbReference type="InterPro" id="IPR029063">
    <property type="entry name" value="SAM-dependent_MTases_sf"/>
</dbReference>
<accession>A0A6H3F7W1</accession>
<dbReference type="InterPro" id="IPR013216">
    <property type="entry name" value="Methyltransf_11"/>
</dbReference>
<keyword evidence="3" id="KW-1185">Reference proteome</keyword>
<organism evidence="2 3">
    <name type="scientific">Desulfovibrio legallii</name>
    <dbReference type="NCBI Taxonomy" id="571438"/>
    <lineage>
        <taxon>Bacteria</taxon>
        <taxon>Pseudomonadati</taxon>
        <taxon>Thermodesulfobacteriota</taxon>
        <taxon>Desulfovibrionia</taxon>
        <taxon>Desulfovibrionales</taxon>
        <taxon>Desulfovibrionaceae</taxon>
        <taxon>Desulfovibrio</taxon>
    </lineage>
</organism>
<feature type="domain" description="Methyltransferase type 11" evidence="1">
    <location>
        <begin position="33"/>
        <end position="102"/>
    </location>
</feature>
<evidence type="ECO:0000313" key="3">
    <source>
        <dbReference type="Proteomes" id="UP000292919"/>
    </source>
</evidence>
<evidence type="ECO:0000313" key="2">
    <source>
        <dbReference type="EMBL" id="TBH79078.1"/>
    </source>
</evidence>
<keyword evidence="2" id="KW-0489">Methyltransferase</keyword>
<sequence length="251" mass="29632">MFFPEKICSIKPSHKVLEVGPGGFPHPRATVLLDYAFSEEEAFRQRGNIPKPEFTQPIVYYRGDKFPFQDQSFDYVICSHVLEHIPLDKIPTFISELTRVAPRGFIEFPNGIYEHMCNAPAHRSLMALHKDTIVFLDKERVSALLESPLVHAWRKLFYTIKIDNINLYNMIYQTYREIFFNAFEWHGDIKYKMVTDLTDIIKENQIEDFPKPIFTSFSKKNITCQLKEKLKNKYPLLFRLAKSFLNYVRLH</sequence>
<dbReference type="RefSeq" id="WP_130958101.1">
    <property type="nucleotide sequence ID" value="NZ_JBHSHA010000004.1"/>
</dbReference>
<protein>
    <submittedName>
        <fullName evidence="2">Class I SAM-dependent methyltransferase</fullName>
    </submittedName>
</protein>